<feature type="region of interest" description="Disordered" evidence="1">
    <location>
        <begin position="341"/>
        <end position="373"/>
    </location>
</feature>
<evidence type="ECO:0000313" key="3">
    <source>
        <dbReference type="EMBL" id="MDP9887717.1"/>
    </source>
</evidence>
<keyword evidence="4" id="KW-1185">Reference proteome</keyword>
<dbReference type="SMART" id="SM00382">
    <property type="entry name" value="AAA"/>
    <property type="match status" value="1"/>
</dbReference>
<feature type="compositionally biased region" description="Low complexity" evidence="1">
    <location>
        <begin position="341"/>
        <end position="357"/>
    </location>
</feature>
<name>A0ABT9RR60_9MICC</name>
<organism evidence="3 4">
    <name type="scientific">Pseudarthrobacter enclensis</name>
    <dbReference type="NCBI Taxonomy" id="993070"/>
    <lineage>
        <taxon>Bacteria</taxon>
        <taxon>Bacillati</taxon>
        <taxon>Actinomycetota</taxon>
        <taxon>Actinomycetes</taxon>
        <taxon>Micrococcales</taxon>
        <taxon>Micrococcaceae</taxon>
        <taxon>Pseudarthrobacter</taxon>
    </lineage>
</organism>
<evidence type="ECO:0000313" key="4">
    <source>
        <dbReference type="Proteomes" id="UP001226577"/>
    </source>
</evidence>
<gene>
    <name evidence="3" type="ORF">J2X98_001295</name>
</gene>
<protein>
    <recommendedName>
        <fullName evidence="2">AAA+ ATPase domain-containing protein</fullName>
    </recommendedName>
</protein>
<reference evidence="3 4" key="1">
    <citation type="submission" date="2023-07" db="EMBL/GenBank/DDBJ databases">
        <title>Sorghum-associated microbial communities from plants grown in Nebraska, USA.</title>
        <authorList>
            <person name="Schachtman D."/>
        </authorList>
    </citation>
    <scope>NUCLEOTIDE SEQUENCE [LARGE SCALE GENOMIC DNA]</scope>
    <source>
        <strain evidence="3 4">CC222</strain>
    </source>
</reference>
<proteinExistence type="predicted"/>
<accession>A0ABT9RR60</accession>
<dbReference type="Gene3D" id="3.40.50.300">
    <property type="entry name" value="P-loop containing nucleotide triphosphate hydrolases"/>
    <property type="match status" value="1"/>
</dbReference>
<dbReference type="Pfam" id="PF00004">
    <property type="entry name" value="AAA"/>
    <property type="match status" value="1"/>
</dbReference>
<dbReference type="Proteomes" id="UP001226577">
    <property type="component" value="Unassembled WGS sequence"/>
</dbReference>
<dbReference type="InterPro" id="IPR003593">
    <property type="entry name" value="AAA+_ATPase"/>
</dbReference>
<dbReference type="InterPro" id="IPR003959">
    <property type="entry name" value="ATPase_AAA_core"/>
</dbReference>
<dbReference type="EMBL" id="JAUSRE010000005">
    <property type="protein sequence ID" value="MDP9887717.1"/>
    <property type="molecule type" value="Genomic_DNA"/>
</dbReference>
<sequence>MDEALGKFLNDFGELVRLSAVSAGGGSGSSIRDVVRAHLGTDPGEVAVVAEPIQMLRLVDTDAVLDEIASRDPSARVIGVGGGQLRMHTDLRGMLDPGPLGRSFPSVSQPDYSNASVGPSEQRRTLQFGLRLFRYDEAPVAILQRGASPNDQRFVPSLEVIATNGDAVSRLFFELRERLERESIFKGQVVLLSATGFGPGRAPATGGITFVERPRVRATDVILAPGVLSRIRDHTLAVGRHAAALTALGQHLKRGLLLYGPPGTGKTHTVRHLIGTSEGTTVLMMAGRSLSRVSEAAQMARALTPSIVVLEDVDLVAEDRSFGPSLQPLLFEILDASTGLTETRTSRSSSRQTGSKCSSEHSPSGRVAWTSPLNSRCRDSQSAARCSLCMGAAWASRTPPLPARPR</sequence>
<dbReference type="RefSeq" id="WP_307305705.1">
    <property type="nucleotide sequence ID" value="NZ_JAUSRE010000005.1"/>
</dbReference>
<feature type="domain" description="AAA+ ATPase" evidence="2">
    <location>
        <begin position="252"/>
        <end position="358"/>
    </location>
</feature>
<evidence type="ECO:0000256" key="1">
    <source>
        <dbReference type="SAM" id="MobiDB-lite"/>
    </source>
</evidence>
<evidence type="ECO:0000259" key="2">
    <source>
        <dbReference type="SMART" id="SM00382"/>
    </source>
</evidence>
<dbReference type="SUPFAM" id="SSF52540">
    <property type="entry name" value="P-loop containing nucleoside triphosphate hydrolases"/>
    <property type="match status" value="1"/>
</dbReference>
<comment type="caution">
    <text evidence="3">The sequence shown here is derived from an EMBL/GenBank/DDBJ whole genome shotgun (WGS) entry which is preliminary data.</text>
</comment>
<dbReference type="InterPro" id="IPR027417">
    <property type="entry name" value="P-loop_NTPase"/>
</dbReference>